<gene>
    <name evidence="2" type="ORF">V6N12_046033</name>
</gene>
<evidence type="ECO:0000313" key="2">
    <source>
        <dbReference type="EMBL" id="KAK8593960.1"/>
    </source>
</evidence>
<keyword evidence="3" id="KW-1185">Reference proteome</keyword>
<evidence type="ECO:0000256" key="1">
    <source>
        <dbReference type="SAM" id="MobiDB-lite"/>
    </source>
</evidence>
<reference evidence="2 3" key="1">
    <citation type="journal article" date="2024" name="G3 (Bethesda)">
        <title>Genome assembly of Hibiscus sabdariffa L. provides insights into metabolisms of medicinal natural products.</title>
        <authorList>
            <person name="Kim T."/>
        </authorList>
    </citation>
    <scope>NUCLEOTIDE SEQUENCE [LARGE SCALE GENOMIC DNA]</scope>
    <source>
        <strain evidence="2">TK-2024</strain>
        <tissue evidence="2">Old leaves</tissue>
    </source>
</reference>
<dbReference type="EMBL" id="JBBPBM010000003">
    <property type="protein sequence ID" value="KAK8593960.1"/>
    <property type="molecule type" value="Genomic_DNA"/>
</dbReference>
<organism evidence="2 3">
    <name type="scientific">Hibiscus sabdariffa</name>
    <name type="common">roselle</name>
    <dbReference type="NCBI Taxonomy" id="183260"/>
    <lineage>
        <taxon>Eukaryota</taxon>
        <taxon>Viridiplantae</taxon>
        <taxon>Streptophyta</taxon>
        <taxon>Embryophyta</taxon>
        <taxon>Tracheophyta</taxon>
        <taxon>Spermatophyta</taxon>
        <taxon>Magnoliopsida</taxon>
        <taxon>eudicotyledons</taxon>
        <taxon>Gunneridae</taxon>
        <taxon>Pentapetalae</taxon>
        <taxon>rosids</taxon>
        <taxon>malvids</taxon>
        <taxon>Malvales</taxon>
        <taxon>Malvaceae</taxon>
        <taxon>Malvoideae</taxon>
        <taxon>Hibiscus</taxon>
    </lineage>
</organism>
<protein>
    <submittedName>
        <fullName evidence="2">Uncharacterized protein</fullName>
    </submittedName>
</protein>
<feature type="region of interest" description="Disordered" evidence="1">
    <location>
        <begin position="71"/>
        <end position="104"/>
    </location>
</feature>
<feature type="compositionally biased region" description="Basic residues" evidence="1">
    <location>
        <begin position="89"/>
        <end position="104"/>
    </location>
</feature>
<proteinExistence type="predicted"/>
<dbReference type="Proteomes" id="UP001472677">
    <property type="component" value="Unassembled WGS sequence"/>
</dbReference>
<accession>A0ABR2G4H3</accession>
<name>A0ABR2G4H3_9ROSI</name>
<comment type="caution">
    <text evidence="2">The sequence shown here is derived from an EMBL/GenBank/DDBJ whole genome shotgun (WGS) entry which is preliminary data.</text>
</comment>
<evidence type="ECO:0000313" key="3">
    <source>
        <dbReference type="Proteomes" id="UP001472677"/>
    </source>
</evidence>
<sequence length="104" mass="12109">MTNSNEVESGYDEDSLEKLKRRVDQGDECQKLSKLTSIVVQGFINRLLTEPTGIPIEKEGIKRENQDYLIHKQKKHKASHNDKQQQIEKKKKKKKKKAMLGHHT</sequence>
<feature type="compositionally biased region" description="Basic and acidic residues" evidence="1">
    <location>
        <begin position="79"/>
        <end position="88"/>
    </location>
</feature>